<feature type="transmembrane region" description="Helical" evidence="1">
    <location>
        <begin position="164"/>
        <end position="184"/>
    </location>
</feature>
<reference evidence="2 3" key="1">
    <citation type="journal article" date="2013" name="Nature">
        <title>Insights into bilaterian evolution from three spiralian genomes.</title>
        <authorList>
            <person name="Simakov O."/>
            <person name="Marletaz F."/>
            <person name="Cho S.J."/>
            <person name="Edsinger-Gonzales E."/>
            <person name="Havlak P."/>
            <person name="Hellsten U."/>
            <person name="Kuo D.H."/>
            <person name="Larsson T."/>
            <person name="Lv J."/>
            <person name="Arendt D."/>
            <person name="Savage R."/>
            <person name="Osoegawa K."/>
            <person name="de Jong P."/>
            <person name="Grimwood J."/>
            <person name="Chapman J.A."/>
            <person name="Shapiro H."/>
            <person name="Aerts A."/>
            <person name="Otillar R.P."/>
            <person name="Terry A.Y."/>
            <person name="Boore J.L."/>
            <person name="Grigoriev I.V."/>
            <person name="Lindberg D.R."/>
            <person name="Seaver E.C."/>
            <person name="Weisblat D.A."/>
            <person name="Putnam N.H."/>
            <person name="Rokhsar D.S."/>
        </authorList>
    </citation>
    <scope>NUCLEOTIDE SEQUENCE [LARGE SCALE GENOMIC DNA]</scope>
</reference>
<keyword evidence="1" id="KW-0472">Membrane</keyword>
<accession>V3ZZA1</accession>
<dbReference type="Pfam" id="PF20479">
    <property type="entry name" value="TMEM128"/>
    <property type="match status" value="1"/>
</dbReference>
<dbReference type="InterPro" id="IPR036259">
    <property type="entry name" value="MFS_trans_sf"/>
</dbReference>
<dbReference type="GeneID" id="20248672"/>
<organism evidence="2 3">
    <name type="scientific">Lottia gigantea</name>
    <name type="common">Giant owl limpet</name>
    <dbReference type="NCBI Taxonomy" id="225164"/>
    <lineage>
        <taxon>Eukaryota</taxon>
        <taxon>Metazoa</taxon>
        <taxon>Spiralia</taxon>
        <taxon>Lophotrochozoa</taxon>
        <taxon>Mollusca</taxon>
        <taxon>Gastropoda</taxon>
        <taxon>Patellogastropoda</taxon>
        <taxon>Lottioidea</taxon>
        <taxon>Lottiidae</taxon>
        <taxon>Lottia</taxon>
    </lineage>
</organism>
<gene>
    <name evidence="2" type="ORF">LOTGIDRAFT_231679</name>
</gene>
<feature type="transmembrane region" description="Helical" evidence="1">
    <location>
        <begin position="136"/>
        <end position="158"/>
    </location>
</feature>
<dbReference type="OMA" id="KESGWFV"/>
<protein>
    <recommendedName>
        <fullName evidence="4">Transmembrane protein 128</fullName>
    </recommendedName>
</protein>
<evidence type="ECO:0000313" key="3">
    <source>
        <dbReference type="Proteomes" id="UP000030746"/>
    </source>
</evidence>
<feature type="transmembrane region" description="Helical" evidence="1">
    <location>
        <begin position="70"/>
        <end position="89"/>
    </location>
</feature>
<dbReference type="PANTHER" id="PTHR31134:SF1">
    <property type="entry name" value="TRANSMEMBRANE PROTEIN 128"/>
    <property type="match status" value="1"/>
</dbReference>
<dbReference type="AlphaFoldDB" id="V3ZZA1"/>
<evidence type="ECO:0000256" key="1">
    <source>
        <dbReference type="SAM" id="Phobius"/>
    </source>
</evidence>
<keyword evidence="1" id="KW-0812">Transmembrane</keyword>
<dbReference type="PANTHER" id="PTHR31134">
    <property type="entry name" value="TRANSMEMBRANE PROTEIN 128"/>
    <property type="match status" value="1"/>
</dbReference>
<dbReference type="OrthoDB" id="58903at2759"/>
<dbReference type="Proteomes" id="UP000030746">
    <property type="component" value="Unassembled WGS sequence"/>
</dbReference>
<dbReference type="InterPro" id="IPR033579">
    <property type="entry name" value="TMEM128"/>
</dbReference>
<dbReference type="SUPFAM" id="SSF103473">
    <property type="entry name" value="MFS general substrate transporter"/>
    <property type="match status" value="1"/>
</dbReference>
<dbReference type="CTD" id="20248672"/>
<evidence type="ECO:0000313" key="2">
    <source>
        <dbReference type="EMBL" id="ESO96853.1"/>
    </source>
</evidence>
<keyword evidence="3" id="KW-1185">Reference proteome</keyword>
<proteinExistence type="predicted"/>
<dbReference type="EMBL" id="KB201362">
    <property type="protein sequence ID" value="ESO96853.1"/>
    <property type="molecule type" value="Genomic_DNA"/>
</dbReference>
<dbReference type="KEGG" id="lgi:LOTGIDRAFT_231679"/>
<feature type="transmembrane region" description="Helical" evidence="1">
    <location>
        <begin position="101"/>
        <end position="124"/>
    </location>
</feature>
<name>V3ZZA1_LOTGI</name>
<sequence length="185" mass="21495">MATGQDQFRRRVQHKLAGRLLDTIDPDHVYKPTQDGETKFKDIDPQTRQEFEKQYGKYQKKSSPFCIQNILWLISSIAVFHFTDFYMVIRYNPKVNSLWFNIGAILILINISVAVFLVVWLTFIKKVPSEQWERRYPSAIPTATACFIFGSIFVNIGLWPVWGIFTPVILFVIFMGFIVTVAMFG</sequence>
<evidence type="ECO:0008006" key="4">
    <source>
        <dbReference type="Google" id="ProtNLM"/>
    </source>
</evidence>
<dbReference type="RefSeq" id="XP_009052352.1">
    <property type="nucleotide sequence ID" value="XM_009054104.1"/>
</dbReference>
<dbReference type="HOGENOM" id="CLU_117906_1_0_1"/>
<keyword evidence="1" id="KW-1133">Transmembrane helix</keyword>